<dbReference type="RefSeq" id="XP_037490485.1">
    <property type="nucleotide sequence ID" value="XM_037634385.1"/>
</dbReference>
<gene>
    <name evidence="1" type="ORF">PVVCY_0904720</name>
</gene>
<sequence>MMIKMNFIITNISEIKNARQNHVVVVYFIKKLMNFMIRLSISIFMCQNFKFIIDYINVKINTFYLL</sequence>
<name>A0A449BT91_PLAVN</name>
<dbReference type="EMBL" id="LR215065">
    <property type="protein sequence ID" value="VEV56661.1"/>
    <property type="molecule type" value="Genomic_DNA"/>
</dbReference>
<evidence type="ECO:0000313" key="1">
    <source>
        <dbReference type="EMBL" id="VEV56661.1"/>
    </source>
</evidence>
<evidence type="ECO:0000313" key="2">
    <source>
        <dbReference type="Proteomes" id="UP000290582"/>
    </source>
</evidence>
<dbReference type="KEGG" id="pvv:PVVCY_0904720"/>
<organism evidence="1 2">
    <name type="scientific">Plasmodium vinckei vinckei</name>
    <dbReference type="NCBI Taxonomy" id="54757"/>
    <lineage>
        <taxon>Eukaryota</taxon>
        <taxon>Sar</taxon>
        <taxon>Alveolata</taxon>
        <taxon>Apicomplexa</taxon>
        <taxon>Aconoidasida</taxon>
        <taxon>Haemosporida</taxon>
        <taxon>Plasmodiidae</taxon>
        <taxon>Plasmodium</taxon>
        <taxon>Plasmodium (Vinckeia)</taxon>
    </lineage>
</organism>
<dbReference type="AlphaFoldDB" id="A0A449BT91"/>
<proteinExistence type="predicted"/>
<dbReference type="GeneID" id="59893052"/>
<protein>
    <submittedName>
        <fullName evidence="1">Uncharacterized protein</fullName>
    </submittedName>
</protein>
<reference evidence="1 2" key="1">
    <citation type="submission" date="2019-01" db="EMBL/GenBank/DDBJ databases">
        <authorList>
            <person name="Ramaprasad A."/>
        </authorList>
    </citation>
    <scope>NUCLEOTIDE SEQUENCE [LARGE SCALE GENOMIC DNA]</scope>
</reference>
<dbReference type="VEuPathDB" id="PlasmoDB:PVVCY_0904720"/>
<dbReference type="Proteomes" id="UP000290582">
    <property type="component" value="Chromosome PVVCY_09"/>
</dbReference>
<accession>A0A449BT91</accession>